<keyword evidence="4 6" id="KW-1133">Transmembrane helix</keyword>
<feature type="transmembrane region" description="Helical" evidence="6">
    <location>
        <begin position="188"/>
        <end position="208"/>
    </location>
</feature>
<comment type="similarity">
    <text evidence="2 6">Belongs to the drug/metabolite transporter (DMT) superfamily. Plant drug/metabolite exporter (P-DME) (TC 2.A.7.4) family.</text>
</comment>
<dbReference type="InterPro" id="IPR000620">
    <property type="entry name" value="EamA_dom"/>
</dbReference>
<evidence type="ECO:0000313" key="8">
    <source>
        <dbReference type="EMBL" id="CAI9291308.1"/>
    </source>
</evidence>
<evidence type="ECO:0000256" key="6">
    <source>
        <dbReference type="RuleBase" id="RU363077"/>
    </source>
</evidence>
<feature type="transmembrane region" description="Helical" evidence="6">
    <location>
        <begin position="285"/>
        <end position="305"/>
    </location>
</feature>
<sequence>MSRPEFIEDATIIGGLIGVQFIYAGNSILQKYLMSEGLPQSPYIISLNFITFLILSPLAFFFERKAWPKRLSAKLSVQLVLISFSGVTLFQSLMLKGINLTSASMATAMPNLAPGLVFLIAWAFRLEKVNLTCTYSRVKIVGTFLCVVGAITMTIMQSTKRKTVAKDIFPHDALSPPTDHFYIFDRDHIVGCLYLIAAVIVLSSNVILQAIALRDMPTPISLCAITSLIGVMLTVMVEFIQDQEIGKEWQVWCLKQLMWYALLVGTVSGFCVSFNGYAMRKRGPVLVSMFNPIGTVITVVISRFLGHSIAIGSLTGMFVMFTGLYFVLWAKGKEGFLQKEENEIGREYCDVETPLLQ</sequence>
<dbReference type="SUPFAM" id="SSF103481">
    <property type="entry name" value="Multidrug resistance efflux transporter EmrE"/>
    <property type="match status" value="2"/>
</dbReference>
<protein>
    <recommendedName>
        <fullName evidence="6">WAT1-related protein</fullName>
    </recommendedName>
</protein>
<feature type="transmembrane region" description="Helical" evidence="6">
    <location>
        <begin position="75"/>
        <end position="95"/>
    </location>
</feature>
<name>A0AA35ZEZ0_LACSI</name>
<organism evidence="8 9">
    <name type="scientific">Lactuca saligna</name>
    <name type="common">Willowleaf lettuce</name>
    <dbReference type="NCBI Taxonomy" id="75948"/>
    <lineage>
        <taxon>Eukaryota</taxon>
        <taxon>Viridiplantae</taxon>
        <taxon>Streptophyta</taxon>
        <taxon>Embryophyta</taxon>
        <taxon>Tracheophyta</taxon>
        <taxon>Spermatophyta</taxon>
        <taxon>Magnoliopsida</taxon>
        <taxon>eudicotyledons</taxon>
        <taxon>Gunneridae</taxon>
        <taxon>Pentapetalae</taxon>
        <taxon>asterids</taxon>
        <taxon>campanulids</taxon>
        <taxon>Asterales</taxon>
        <taxon>Asteraceae</taxon>
        <taxon>Cichorioideae</taxon>
        <taxon>Cichorieae</taxon>
        <taxon>Lactucinae</taxon>
        <taxon>Lactuca</taxon>
    </lineage>
</organism>
<dbReference type="GO" id="GO:0016020">
    <property type="term" value="C:membrane"/>
    <property type="evidence" value="ECO:0007669"/>
    <property type="project" value="UniProtKB-SubCell"/>
</dbReference>
<dbReference type="InterPro" id="IPR037185">
    <property type="entry name" value="EmrE-like"/>
</dbReference>
<feature type="domain" description="EamA" evidence="7">
    <location>
        <begin position="191"/>
        <end position="328"/>
    </location>
</feature>
<evidence type="ECO:0000256" key="5">
    <source>
        <dbReference type="ARBA" id="ARBA00023136"/>
    </source>
</evidence>
<dbReference type="Proteomes" id="UP001177003">
    <property type="component" value="Chromosome 6"/>
</dbReference>
<feature type="transmembrane region" description="Helical" evidence="6">
    <location>
        <begin position="138"/>
        <end position="156"/>
    </location>
</feature>
<dbReference type="Pfam" id="PF00892">
    <property type="entry name" value="EamA"/>
    <property type="match status" value="2"/>
</dbReference>
<evidence type="ECO:0000313" key="9">
    <source>
        <dbReference type="Proteomes" id="UP001177003"/>
    </source>
</evidence>
<feature type="transmembrane region" description="Helical" evidence="6">
    <location>
        <begin position="257"/>
        <end position="278"/>
    </location>
</feature>
<feature type="domain" description="EamA" evidence="7">
    <location>
        <begin position="16"/>
        <end position="153"/>
    </location>
</feature>
<accession>A0AA35ZEZ0</accession>
<reference evidence="8" key="1">
    <citation type="submission" date="2023-04" db="EMBL/GenBank/DDBJ databases">
        <authorList>
            <person name="Vijverberg K."/>
            <person name="Xiong W."/>
            <person name="Schranz E."/>
        </authorList>
    </citation>
    <scope>NUCLEOTIDE SEQUENCE</scope>
</reference>
<proteinExistence type="inferred from homology"/>
<dbReference type="PANTHER" id="PTHR31218">
    <property type="entry name" value="WAT1-RELATED PROTEIN"/>
    <property type="match status" value="1"/>
</dbReference>
<evidence type="ECO:0000256" key="1">
    <source>
        <dbReference type="ARBA" id="ARBA00004141"/>
    </source>
</evidence>
<evidence type="ECO:0000256" key="2">
    <source>
        <dbReference type="ARBA" id="ARBA00007635"/>
    </source>
</evidence>
<dbReference type="InterPro" id="IPR030184">
    <property type="entry name" value="WAT1-related"/>
</dbReference>
<keyword evidence="3 6" id="KW-0812">Transmembrane</keyword>
<feature type="transmembrane region" description="Helical" evidence="6">
    <location>
        <begin position="41"/>
        <end position="63"/>
    </location>
</feature>
<feature type="transmembrane region" description="Helical" evidence="6">
    <location>
        <begin position="220"/>
        <end position="237"/>
    </location>
</feature>
<evidence type="ECO:0000259" key="7">
    <source>
        <dbReference type="Pfam" id="PF00892"/>
    </source>
</evidence>
<feature type="transmembrane region" description="Helical" evidence="6">
    <location>
        <begin position="107"/>
        <end position="126"/>
    </location>
</feature>
<dbReference type="EMBL" id="OX465082">
    <property type="protein sequence ID" value="CAI9291308.1"/>
    <property type="molecule type" value="Genomic_DNA"/>
</dbReference>
<comment type="subcellular location">
    <subcellularLocation>
        <location evidence="1 6">Membrane</location>
        <topology evidence="1 6">Multi-pass membrane protein</topology>
    </subcellularLocation>
</comment>
<evidence type="ECO:0000256" key="4">
    <source>
        <dbReference type="ARBA" id="ARBA00022989"/>
    </source>
</evidence>
<gene>
    <name evidence="8" type="ORF">LSALG_LOCUS30458</name>
</gene>
<keyword evidence="9" id="KW-1185">Reference proteome</keyword>
<evidence type="ECO:0000256" key="3">
    <source>
        <dbReference type="ARBA" id="ARBA00022692"/>
    </source>
</evidence>
<feature type="transmembrane region" description="Helical" evidence="6">
    <location>
        <begin position="12"/>
        <end position="29"/>
    </location>
</feature>
<keyword evidence="5 6" id="KW-0472">Membrane</keyword>
<dbReference type="GO" id="GO:0022857">
    <property type="term" value="F:transmembrane transporter activity"/>
    <property type="evidence" value="ECO:0007669"/>
    <property type="project" value="InterPro"/>
</dbReference>
<feature type="transmembrane region" description="Helical" evidence="6">
    <location>
        <begin position="311"/>
        <end position="330"/>
    </location>
</feature>
<dbReference type="AlphaFoldDB" id="A0AA35ZEZ0"/>